<name>A0ACB0M6D3_TRIPR</name>
<evidence type="ECO:0000313" key="2">
    <source>
        <dbReference type="Proteomes" id="UP001177021"/>
    </source>
</evidence>
<gene>
    <name evidence="1" type="ORF">MILVUS5_LOCUS39937</name>
</gene>
<comment type="caution">
    <text evidence="1">The sequence shown here is derived from an EMBL/GenBank/DDBJ whole genome shotgun (WGS) entry which is preliminary data.</text>
</comment>
<evidence type="ECO:0000313" key="1">
    <source>
        <dbReference type="EMBL" id="CAJ2677436.1"/>
    </source>
</evidence>
<reference evidence="1" key="1">
    <citation type="submission" date="2023-10" db="EMBL/GenBank/DDBJ databases">
        <authorList>
            <person name="Rodriguez Cubillos JULIANA M."/>
            <person name="De Vega J."/>
        </authorList>
    </citation>
    <scope>NUCLEOTIDE SEQUENCE</scope>
</reference>
<keyword evidence="2" id="KW-1185">Reference proteome</keyword>
<accession>A0ACB0M6D3</accession>
<dbReference type="EMBL" id="CASHSV030000823">
    <property type="protein sequence ID" value="CAJ2677436.1"/>
    <property type="molecule type" value="Genomic_DNA"/>
</dbReference>
<sequence>MLQNPLSHSSSHSLTSTLQTKIQTHRAKMDILSHSQFIELIPGLPSELGLECLTRLPHSTHRVAARVCNQWRTLLQSDDFYFHRKKTGHTKKMACLIQAHEQPQVEKQTGSTPPSYDITVFDAESMSWDRIDPVPEYSFGLPLFCQLTSSEGKLVVMGGWDPASYEPLTAVFVYDFRTNVWRRGKDMPEKRSFFATGSGHGLIYVAGGHDENKNALKTAWAYDPKRDEWTVLAPMSQERDECEGVVVNGEFWVVSGYATERQGNFDGSAEVLNIGSGQWRRVEGVWEAGRCPRSCVDIRENGEVVDPGLRIGVCSIRVGSINLVTGSEYEGAPYGFYLVDNEEGQNRKMRKISSVPDGFSGFVQSGCCVEI</sequence>
<organism evidence="1 2">
    <name type="scientific">Trifolium pratense</name>
    <name type="common">Red clover</name>
    <dbReference type="NCBI Taxonomy" id="57577"/>
    <lineage>
        <taxon>Eukaryota</taxon>
        <taxon>Viridiplantae</taxon>
        <taxon>Streptophyta</taxon>
        <taxon>Embryophyta</taxon>
        <taxon>Tracheophyta</taxon>
        <taxon>Spermatophyta</taxon>
        <taxon>Magnoliopsida</taxon>
        <taxon>eudicotyledons</taxon>
        <taxon>Gunneridae</taxon>
        <taxon>Pentapetalae</taxon>
        <taxon>rosids</taxon>
        <taxon>fabids</taxon>
        <taxon>Fabales</taxon>
        <taxon>Fabaceae</taxon>
        <taxon>Papilionoideae</taxon>
        <taxon>50 kb inversion clade</taxon>
        <taxon>NPAAA clade</taxon>
        <taxon>Hologalegina</taxon>
        <taxon>IRL clade</taxon>
        <taxon>Trifolieae</taxon>
        <taxon>Trifolium</taxon>
    </lineage>
</organism>
<proteinExistence type="predicted"/>
<protein>
    <submittedName>
        <fullName evidence="1">Uncharacterized protein</fullName>
    </submittedName>
</protein>
<dbReference type="Proteomes" id="UP001177021">
    <property type="component" value="Unassembled WGS sequence"/>
</dbReference>